<feature type="region of interest" description="Disordered" evidence="8">
    <location>
        <begin position="244"/>
        <end position="273"/>
    </location>
</feature>
<keyword evidence="5" id="KW-1278">Translocase</keyword>
<dbReference type="HAMAP" id="MF_01351">
    <property type="entry name" value="NDH1_NuoI"/>
    <property type="match status" value="1"/>
</dbReference>
<dbReference type="AlphaFoldDB" id="A0A6J7E430"/>
<dbReference type="PANTHER" id="PTHR10849:SF20">
    <property type="entry name" value="NADH DEHYDROGENASE [UBIQUINONE] IRON-SULFUR PROTEIN 8, MITOCHONDRIAL"/>
    <property type="match status" value="1"/>
</dbReference>
<dbReference type="GO" id="GO:0051539">
    <property type="term" value="F:4 iron, 4 sulfur cluster binding"/>
    <property type="evidence" value="ECO:0007669"/>
    <property type="project" value="UniProtKB-KW"/>
</dbReference>
<feature type="compositionally biased region" description="Basic residues" evidence="8">
    <location>
        <begin position="244"/>
        <end position="264"/>
    </location>
</feature>
<evidence type="ECO:0000256" key="4">
    <source>
        <dbReference type="ARBA" id="ARBA00022723"/>
    </source>
</evidence>
<evidence type="ECO:0000313" key="12">
    <source>
        <dbReference type="EMBL" id="CAB5014948.1"/>
    </source>
</evidence>
<dbReference type="NCBIfam" id="TIGR01971">
    <property type="entry name" value="NuoI"/>
    <property type="match status" value="1"/>
</dbReference>
<evidence type="ECO:0000313" key="10">
    <source>
        <dbReference type="EMBL" id="CAB4825805.1"/>
    </source>
</evidence>
<dbReference type="InterPro" id="IPR017900">
    <property type="entry name" value="4Fe4S_Fe_S_CS"/>
</dbReference>
<feature type="region of interest" description="Disordered" evidence="8">
    <location>
        <begin position="193"/>
        <end position="214"/>
    </location>
</feature>
<dbReference type="NCBIfam" id="NF004537">
    <property type="entry name" value="PRK05888.1-3"/>
    <property type="match status" value="1"/>
</dbReference>
<dbReference type="SUPFAM" id="SSF54862">
    <property type="entry name" value="4Fe-4S ferredoxins"/>
    <property type="match status" value="1"/>
</dbReference>
<name>A0A6J7E430_9ZZZZ</name>
<evidence type="ECO:0000256" key="7">
    <source>
        <dbReference type="ARBA" id="ARBA00023014"/>
    </source>
</evidence>
<evidence type="ECO:0000256" key="6">
    <source>
        <dbReference type="ARBA" id="ARBA00023004"/>
    </source>
</evidence>
<keyword evidence="7" id="KW-0411">Iron-sulfur</keyword>
<evidence type="ECO:0000256" key="2">
    <source>
        <dbReference type="ARBA" id="ARBA00010277"/>
    </source>
</evidence>
<dbReference type="EMBL" id="CAFBPM010000004">
    <property type="protein sequence ID" value="CAB5014948.1"/>
    <property type="molecule type" value="Genomic_DNA"/>
</dbReference>
<reference evidence="11" key="1">
    <citation type="submission" date="2020-05" db="EMBL/GenBank/DDBJ databases">
        <authorList>
            <person name="Chiriac C."/>
            <person name="Salcher M."/>
            <person name="Ghai R."/>
            <person name="Kavagutti S V."/>
        </authorList>
    </citation>
    <scope>NUCLEOTIDE SEQUENCE</scope>
</reference>
<dbReference type="EMBL" id="CAFBLT010000001">
    <property type="protein sequence ID" value="CAB4877817.1"/>
    <property type="molecule type" value="Genomic_DNA"/>
</dbReference>
<keyword evidence="4" id="KW-0479">Metal-binding</keyword>
<dbReference type="PROSITE" id="PS51379">
    <property type="entry name" value="4FE4S_FER_2"/>
    <property type="match status" value="2"/>
</dbReference>
<feature type="domain" description="4Fe-4S ferredoxin-type" evidence="9">
    <location>
        <begin position="51"/>
        <end position="80"/>
    </location>
</feature>
<protein>
    <submittedName>
        <fullName evidence="11">Unannotated protein</fullName>
    </submittedName>
</protein>
<dbReference type="Pfam" id="PF12838">
    <property type="entry name" value="Fer4_7"/>
    <property type="match status" value="1"/>
</dbReference>
<gene>
    <name evidence="10" type="ORF">UFOPK3164_00746</name>
    <name evidence="11" type="ORF">UFOPK3427_01244</name>
    <name evidence="12" type="ORF">UFOPK4112_00532</name>
</gene>
<dbReference type="GO" id="GO:0003954">
    <property type="term" value="F:NADH dehydrogenase activity"/>
    <property type="evidence" value="ECO:0007669"/>
    <property type="project" value="TreeGrafter"/>
</dbReference>
<dbReference type="GO" id="GO:0016020">
    <property type="term" value="C:membrane"/>
    <property type="evidence" value="ECO:0007669"/>
    <property type="project" value="InterPro"/>
</dbReference>
<dbReference type="InterPro" id="IPR010226">
    <property type="entry name" value="NADH_quinone_OxRdtase_chainI"/>
</dbReference>
<comment type="similarity">
    <text evidence="2">Belongs to the complex I 23 kDa subunit family.</text>
</comment>
<dbReference type="EMBL" id="CAFABE010000027">
    <property type="protein sequence ID" value="CAB4825805.1"/>
    <property type="molecule type" value="Genomic_DNA"/>
</dbReference>
<proteinExistence type="inferred from homology"/>
<evidence type="ECO:0000256" key="5">
    <source>
        <dbReference type="ARBA" id="ARBA00022967"/>
    </source>
</evidence>
<dbReference type="GO" id="GO:0046872">
    <property type="term" value="F:metal ion binding"/>
    <property type="evidence" value="ECO:0007669"/>
    <property type="project" value="UniProtKB-KW"/>
</dbReference>
<organism evidence="11">
    <name type="scientific">freshwater metagenome</name>
    <dbReference type="NCBI Taxonomy" id="449393"/>
    <lineage>
        <taxon>unclassified sequences</taxon>
        <taxon>metagenomes</taxon>
        <taxon>ecological metagenomes</taxon>
    </lineage>
</organism>
<feature type="domain" description="4Fe-4S ferredoxin-type" evidence="9">
    <location>
        <begin position="96"/>
        <end position="125"/>
    </location>
</feature>
<evidence type="ECO:0000313" key="11">
    <source>
        <dbReference type="EMBL" id="CAB4877817.1"/>
    </source>
</evidence>
<evidence type="ECO:0000256" key="1">
    <source>
        <dbReference type="ARBA" id="ARBA00001966"/>
    </source>
</evidence>
<sequence>MSFLDQIKKELGFFGGFTLTTKQLTRPRVTWEYPEIKKPKQPRQHGRHVLNRYEDGMEKCIGCELCAGVCPADCIHVRGLDNPPDHPVSPGERYGYVYEINYLRCIHCDMCVEACPTEAITESKLFEFSFTNRADAIYTKAELVVDDNGMPQKLPWEDWREGDDLMTSGWMRATSSAGAAAFEGEVAWSGELGYGVRTPEGGQSGKRDDAKTGSKQLRSVLETHLLTQDIPKAHKGMRGRIWRAKTHAERRKVKRAAWRKRRHDAKAAKHGDQ</sequence>
<comment type="cofactor">
    <cofactor evidence="1">
        <name>[4Fe-4S] cluster</name>
        <dbReference type="ChEBI" id="CHEBI:49883"/>
    </cofactor>
</comment>
<accession>A0A6J7E430</accession>
<dbReference type="Gene3D" id="3.30.70.3270">
    <property type="match status" value="1"/>
</dbReference>
<dbReference type="GO" id="GO:0009060">
    <property type="term" value="P:aerobic respiration"/>
    <property type="evidence" value="ECO:0007669"/>
    <property type="project" value="TreeGrafter"/>
</dbReference>
<dbReference type="PROSITE" id="PS00198">
    <property type="entry name" value="4FE4S_FER_1"/>
    <property type="match status" value="1"/>
</dbReference>
<keyword evidence="6" id="KW-0408">Iron</keyword>
<evidence type="ECO:0000256" key="3">
    <source>
        <dbReference type="ARBA" id="ARBA00022485"/>
    </source>
</evidence>
<keyword evidence="3" id="KW-0004">4Fe-4S</keyword>
<evidence type="ECO:0000256" key="8">
    <source>
        <dbReference type="SAM" id="MobiDB-lite"/>
    </source>
</evidence>
<dbReference type="PANTHER" id="PTHR10849">
    <property type="entry name" value="NADH DEHYDROGENASE UBIQUINONE IRON-SULFUR PROTEIN 8, MITOCHONDRIAL"/>
    <property type="match status" value="1"/>
</dbReference>
<evidence type="ECO:0000259" key="9">
    <source>
        <dbReference type="PROSITE" id="PS51379"/>
    </source>
</evidence>
<dbReference type="InterPro" id="IPR017896">
    <property type="entry name" value="4Fe4S_Fe-S-bd"/>
</dbReference>